<evidence type="ECO:0000313" key="2">
    <source>
        <dbReference type="Proteomes" id="UP000009234"/>
    </source>
</evidence>
<proteinExistence type="predicted"/>
<gene>
    <name evidence="1" type="ordered locus">Desru_0548</name>
</gene>
<evidence type="ECO:0000313" key="1">
    <source>
        <dbReference type="EMBL" id="AEG58834.1"/>
    </source>
</evidence>
<name>F6DS72_DESRL</name>
<reference evidence="1 2" key="2">
    <citation type="journal article" date="2012" name="Stand. Genomic Sci.">
        <title>Complete genome sequence of the sulfate-reducing firmicute Desulfotomaculum ruminis type strain (DL(T)).</title>
        <authorList>
            <person name="Spring S."/>
            <person name="Visser M."/>
            <person name="Lu M."/>
            <person name="Copeland A."/>
            <person name="Lapidus A."/>
            <person name="Lucas S."/>
            <person name="Cheng J.F."/>
            <person name="Han C."/>
            <person name="Tapia R."/>
            <person name="Goodwin L.A."/>
            <person name="Pitluck S."/>
            <person name="Ivanova N."/>
            <person name="Land M."/>
            <person name="Hauser L."/>
            <person name="Larimer F."/>
            <person name="Rohde M."/>
            <person name="Goker M."/>
            <person name="Detter J.C."/>
            <person name="Kyrpides N.C."/>
            <person name="Woyke T."/>
            <person name="Schaap P.J."/>
            <person name="Plugge C.M."/>
            <person name="Muyzer G."/>
            <person name="Kuever J."/>
            <person name="Pereira I.A."/>
            <person name="Parshina S.N."/>
            <person name="Bernier-Latmani R."/>
            <person name="Stams A.J."/>
            <person name="Klenk H.P."/>
        </authorList>
    </citation>
    <scope>NUCLEOTIDE SEQUENCE [LARGE SCALE GENOMIC DNA]</scope>
    <source>
        <strain evidence="2">ATCC 23193 / DSM 2154 / NCIB 8452 / DL</strain>
    </source>
</reference>
<dbReference type="Proteomes" id="UP000009234">
    <property type="component" value="Chromosome"/>
</dbReference>
<dbReference type="HOGENOM" id="CLU_1479809_0_0_9"/>
<dbReference type="RefSeq" id="WP_013840609.1">
    <property type="nucleotide sequence ID" value="NC_015589.1"/>
</dbReference>
<dbReference type="KEGG" id="dru:Desru_0548"/>
<sequence>MPIRFGPIERVFVSEQAALTPGSILLPNGGSVDLASITVQGDCPAVLLQAVINFSVTFTPLITPVIATVPGFAQITFEFLLNGTPIYRVTETAEQAGLPLGLLFTTASTTFETVNMLHFDLSNLTGLSSTSIDTYTLRASNIILTPPLVTPAGVAAGTVSAAAGPVTFIAEAVRIRRDEDEI</sequence>
<keyword evidence="2" id="KW-1185">Reference proteome</keyword>
<dbReference type="AlphaFoldDB" id="F6DS72"/>
<dbReference type="OrthoDB" id="9857164at2"/>
<dbReference type="EMBL" id="CP002780">
    <property type="protein sequence ID" value="AEG58834.1"/>
    <property type="molecule type" value="Genomic_DNA"/>
</dbReference>
<accession>F6DS72</accession>
<organism evidence="1 2">
    <name type="scientific">Desulforamulus ruminis (strain ATCC 23193 / DSM 2154 / NCIMB 8452 / DL)</name>
    <name type="common">Desulfotomaculum ruminis</name>
    <dbReference type="NCBI Taxonomy" id="696281"/>
    <lineage>
        <taxon>Bacteria</taxon>
        <taxon>Bacillati</taxon>
        <taxon>Bacillota</taxon>
        <taxon>Clostridia</taxon>
        <taxon>Eubacteriales</taxon>
        <taxon>Peptococcaceae</taxon>
        <taxon>Desulforamulus</taxon>
    </lineage>
</organism>
<reference evidence="2" key="1">
    <citation type="submission" date="2011-05" db="EMBL/GenBank/DDBJ databases">
        <title>Complete sequence of Desulfotomaculum ruminis DSM 2154.</title>
        <authorList>
            <person name="Lucas S."/>
            <person name="Copeland A."/>
            <person name="Lapidus A."/>
            <person name="Cheng J.-F."/>
            <person name="Goodwin L."/>
            <person name="Pitluck S."/>
            <person name="Lu M."/>
            <person name="Detter J.C."/>
            <person name="Han C."/>
            <person name="Tapia R."/>
            <person name="Land M."/>
            <person name="Hauser L."/>
            <person name="Kyrpides N."/>
            <person name="Ivanova N."/>
            <person name="Mikhailova N."/>
            <person name="Pagani I."/>
            <person name="Stams A.J.M."/>
            <person name="Plugge C.M."/>
            <person name="Muyzer G."/>
            <person name="Kuever J."/>
            <person name="Parshina S.N."/>
            <person name="Ivanova A.E."/>
            <person name="Nazina T.N."/>
            <person name="Brambilla E."/>
            <person name="Spring S."/>
            <person name="Klenk H.-P."/>
            <person name="Woyke T."/>
        </authorList>
    </citation>
    <scope>NUCLEOTIDE SEQUENCE [LARGE SCALE GENOMIC DNA]</scope>
    <source>
        <strain evidence="2">ATCC 23193 / DSM 2154 / NCIB 8452 / DL</strain>
    </source>
</reference>
<protein>
    <submittedName>
        <fullName evidence="1">Uncharacterized protein</fullName>
    </submittedName>
</protein>